<dbReference type="CDD" id="cd03257">
    <property type="entry name" value="ABC_NikE_OppD_transporters"/>
    <property type="match status" value="1"/>
</dbReference>
<dbReference type="InterPro" id="IPR050388">
    <property type="entry name" value="ABC_Ni/Peptide_Import"/>
</dbReference>
<dbReference type="PROSITE" id="PS50893">
    <property type="entry name" value="ABC_TRANSPORTER_2"/>
    <property type="match status" value="1"/>
</dbReference>
<evidence type="ECO:0000256" key="6">
    <source>
        <dbReference type="ARBA" id="ARBA00022840"/>
    </source>
</evidence>
<dbReference type="GO" id="GO:0005886">
    <property type="term" value="C:plasma membrane"/>
    <property type="evidence" value="ECO:0007669"/>
    <property type="project" value="UniProtKB-SubCell"/>
</dbReference>
<keyword evidence="3" id="KW-0813">Transport</keyword>
<proteinExistence type="inferred from homology"/>
<dbReference type="GO" id="GO:0005524">
    <property type="term" value="F:ATP binding"/>
    <property type="evidence" value="ECO:0007669"/>
    <property type="project" value="UniProtKB-KW"/>
</dbReference>
<feature type="domain" description="ABC transporter" evidence="8">
    <location>
        <begin position="4"/>
        <end position="251"/>
    </location>
</feature>
<dbReference type="PROSITE" id="PS00211">
    <property type="entry name" value="ABC_TRANSPORTER_1"/>
    <property type="match status" value="1"/>
</dbReference>
<keyword evidence="4" id="KW-1003">Cell membrane</keyword>
<dbReference type="Pfam" id="PF00005">
    <property type="entry name" value="ABC_tran"/>
    <property type="match status" value="1"/>
</dbReference>
<comment type="similarity">
    <text evidence="2">Belongs to the ABC transporter superfamily.</text>
</comment>
<protein>
    <submittedName>
        <fullName evidence="9">Nickel import ATP-binding protein NikD</fullName>
    </submittedName>
</protein>
<gene>
    <name evidence="9" type="ORF">A8708_05075</name>
</gene>
<dbReference type="NCBIfam" id="NF047578">
    <property type="entry name" value="opine_ATP_CntD"/>
    <property type="match status" value="1"/>
</dbReference>
<evidence type="ECO:0000256" key="1">
    <source>
        <dbReference type="ARBA" id="ARBA00004202"/>
    </source>
</evidence>
<dbReference type="InterPro" id="IPR017871">
    <property type="entry name" value="ABC_transporter-like_CS"/>
</dbReference>
<comment type="caution">
    <text evidence="9">The sequence shown here is derived from an EMBL/GenBank/DDBJ whole genome shotgun (WGS) entry which is preliminary data.</text>
</comment>
<keyword evidence="6 9" id="KW-0067">ATP-binding</keyword>
<dbReference type="PANTHER" id="PTHR43297:SF2">
    <property type="entry name" value="DIPEPTIDE TRANSPORT ATP-BINDING PROTEIN DPPD"/>
    <property type="match status" value="1"/>
</dbReference>
<dbReference type="NCBIfam" id="NF047576">
    <property type="entry name" value="opine_ATP_CntF"/>
    <property type="match status" value="1"/>
</dbReference>
<dbReference type="SUPFAM" id="SSF52540">
    <property type="entry name" value="P-loop containing nucleoside triphosphate hydrolases"/>
    <property type="match status" value="1"/>
</dbReference>
<dbReference type="EMBL" id="LYPB01000087">
    <property type="protein sequence ID" value="OAS14874.1"/>
    <property type="molecule type" value="Genomic_DNA"/>
</dbReference>
<evidence type="ECO:0000313" key="10">
    <source>
        <dbReference type="Proteomes" id="UP000078454"/>
    </source>
</evidence>
<dbReference type="RefSeq" id="WP_068669020.1">
    <property type="nucleotide sequence ID" value="NZ_LYPB01000087.1"/>
</dbReference>
<evidence type="ECO:0000259" key="8">
    <source>
        <dbReference type="PROSITE" id="PS50893"/>
    </source>
</evidence>
<dbReference type="GO" id="GO:0016887">
    <property type="term" value="F:ATP hydrolysis activity"/>
    <property type="evidence" value="ECO:0007669"/>
    <property type="project" value="InterPro"/>
</dbReference>
<evidence type="ECO:0000256" key="2">
    <source>
        <dbReference type="ARBA" id="ARBA00005417"/>
    </source>
</evidence>
<sequence length="274" mass="30726">MNILEVQHLRISDANTSEILVSDSSFSLKQGSCLAIVGESGSGKSLTCRALMRLNRPWLLQSGDIRFKGEDIMALSPKEMRKRRGKYLYMIVQNGMRAFDPSCVVGVHARETLAQHFNWSKKDIEDKMIQAMKSVMLNNPMDTLNKFPHELSGGMLQRLMIALALVLEPEIILADEPTTALDTISQFEVIEQLVLLRERSGCSMILVSHDLGIVNKIADEVVVMRDGAIVESGHVPTIFTEAQHSYTNYLVSSRLALGSRYKKIMEERVMLASR</sequence>
<organism evidence="9 10">
    <name type="scientific">Paenibacillus oryzisoli</name>
    <dbReference type="NCBI Taxonomy" id="1850517"/>
    <lineage>
        <taxon>Bacteria</taxon>
        <taxon>Bacillati</taxon>
        <taxon>Bacillota</taxon>
        <taxon>Bacilli</taxon>
        <taxon>Bacillales</taxon>
        <taxon>Paenibacillaceae</taxon>
        <taxon>Paenibacillus</taxon>
    </lineage>
</organism>
<reference evidence="9 10" key="1">
    <citation type="submission" date="2016-05" db="EMBL/GenBank/DDBJ databases">
        <title>Paenibacillus sp. 1ZS3-15 nov., isolated from the rhizosphere soil.</title>
        <authorList>
            <person name="Zhang X.X."/>
            <person name="Zhang J."/>
        </authorList>
    </citation>
    <scope>NUCLEOTIDE SEQUENCE [LARGE SCALE GENOMIC DNA]</scope>
    <source>
        <strain evidence="9 10">1ZS3-15</strain>
    </source>
</reference>
<dbReference type="SMART" id="SM00382">
    <property type="entry name" value="AAA"/>
    <property type="match status" value="1"/>
</dbReference>
<comment type="subcellular location">
    <subcellularLocation>
        <location evidence="1">Cell membrane</location>
        <topology evidence="1">Peripheral membrane protein</topology>
    </subcellularLocation>
</comment>
<keyword evidence="10" id="KW-1185">Reference proteome</keyword>
<evidence type="ECO:0000256" key="7">
    <source>
        <dbReference type="ARBA" id="ARBA00023136"/>
    </source>
</evidence>
<dbReference type="PANTHER" id="PTHR43297">
    <property type="entry name" value="OLIGOPEPTIDE TRANSPORT ATP-BINDING PROTEIN APPD"/>
    <property type="match status" value="1"/>
</dbReference>
<dbReference type="STRING" id="1850517.A8708_05075"/>
<keyword evidence="5" id="KW-0547">Nucleotide-binding</keyword>
<name>A0A198A091_9BACL</name>
<dbReference type="AlphaFoldDB" id="A0A198A091"/>
<dbReference type="InterPro" id="IPR003439">
    <property type="entry name" value="ABC_transporter-like_ATP-bd"/>
</dbReference>
<dbReference type="OrthoDB" id="9802264at2"/>
<dbReference type="InterPro" id="IPR003593">
    <property type="entry name" value="AAA+_ATPase"/>
</dbReference>
<evidence type="ECO:0000256" key="4">
    <source>
        <dbReference type="ARBA" id="ARBA00022475"/>
    </source>
</evidence>
<evidence type="ECO:0000256" key="3">
    <source>
        <dbReference type="ARBA" id="ARBA00022448"/>
    </source>
</evidence>
<keyword evidence="7" id="KW-0472">Membrane</keyword>
<accession>A0A198A091</accession>
<dbReference type="Gene3D" id="3.40.50.300">
    <property type="entry name" value="P-loop containing nucleotide triphosphate hydrolases"/>
    <property type="match status" value="1"/>
</dbReference>
<dbReference type="Proteomes" id="UP000078454">
    <property type="component" value="Unassembled WGS sequence"/>
</dbReference>
<evidence type="ECO:0000256" key="5">
    <source>
        <dbReference type="ARBA" id="ARBA00022741"/>
    </source>
</evidence>
<dbReference type="InterPro" id="IPR027417">
    <property type="entry name" value="P-loop_NTPase"/>
</dbReference>
<evidence type="ECO:0000313" key="9">
    <source>
        <dbReference type="EMBL" id="OAS14874.1"/>
    </source>
</evidence>